<feature type="transmembrane region" description="Helical" evidence="1">
    <location>
        <begin position="324"/>
        <end position="346"/>
    </location>
</feature>
<feature type="transmembrane region" description="Helical" evidence="1">
    <location>
        <begin position="153"/>
        <end position="175"/>
    </location>
</feature>
<dbReference type="EMBL" id="JAUHJQ010000007">
    <property type="protein sequence ID" value="MDN4174546.1"/>
    <property type="molecule type" value="Genomic_DNA"/>
</dbReference>
<feature type="transmembrane region" description="Helical" evidence="1">
    <location>
        <begin position="234"/>
        <end position="252"/>
    </location>
</feature>
<feature type="transmembrane region" description="Helical" evidence="1">
    <location>
        <begin position="182"/>
        <end position="199"/>
    </location>
</feature>
<keyword evidence="3" id="KW-0808">Transferase</keyword>
<feature type="domain" description="Acyltransferase 3" evidence="2">
    <location>
        <begin position="24"/>
        <end position="346"/>
    </location>
</feature>
<dbReference type="RefSeq" id="WP_300953640.1">
    <property type="nucleotide sequence ID" value="NZ_JAUHJQ010000007.1"/>
</dbReference>
<feature type="transmembrane region" description="Helical" evidence="1">
    <location>
        <begin position="54"/>
        <end position="74"/>
    </location>
</feature>
<evidence type="ECO:0000259" key="2">
    <source>
        <dbReference type="Pfam" id="PF01757"/>
    </source>
</evidence>
<name>A0ABT8FIM8_9ACTN</name>
<feature type="transmembrane region" description="Helical" evidence="1">
    <location>
        <begin position="264"/>
        <end position="281"/>
    </location>
</feature>
<dbReference type="PANTHER" id="PTHR23028">
    <property type="entry name" value="ACETYLTRANSFERASE"/>
    <property type="match status" value="1"/>
</dbReference>
<dbReference type="EC" id="2.3.-.-" evidence="3"/>
<dbReference type="InterPro" id="IPR002656">
    <property type="entry name" value="Acyl_transf_3_dom"/>
</dbReference>
<keyword evidence="3" id="KW-0012">Acyltransferase</keyword>
<dbReference type="Pfam" id="PF01757">
    <property type="entry name" value="Acyl_transf_3"/>
    <property type="match status" value="1"/>
</dbReference>
<dbReference type="PANTHER" id="PTHR23028:SF53">
    <property type="entry name" value="ACYL_TRANSF_3 DOMAIN-CONTAINING PROTEIN"/>
    <property type="match status" value="1"/>
</dbReference>
<gene>
    <name evidence="3" type="ORF">QWY28_16415</name>
</gene>
<dbReference type="InterPro" id="IPR050879">
    <property type="entry name" value="Acyltransferase_3"/>
</dbReference>
<proteinExistence type="predicted"/>
<keyword evidence="1" id="KW-0812">Transmembrane</keyword>
<evidence type="ECO:0000256" key="1">
    <source>
        <dbReference type="SAM" id="Phobius"/>
    </source>
</evidence>
<keyword evidence="1" id="KW-1133">Transmembrane helix</keyword>
<feature type="transmembrane region" description="Helical" evidence="1">
    <location>
        <begin position="95"/>
        <end position="115"/>
    </location>
</feature>
<comment type="caution">
    <text evidence="3">The sequence shown here is derived from an EMBL/GenBank/DDBJ whole genome shotgun (WGS) entry which is preliminary data.</text>
</comment>
<accession>A0ABT8FIM8</accession>
<dbReference type="Proteomes" id="UP001168620">
    <property type="component" value="Unassembled WGS sequence"/>
</dbReference>
<feature type="transmembrane region" description="Helical" evidence="1">
    <location>
        <begin position="293"/>
        <end position="312"/>
    </location>
</feature>
<protein>
    <submittedName>
        <fullName evidence="3">Acyltransferase</fullName>
        <ecNumber evidence="3">2.3.-.-</ecNumber>
    </submittedName>
</protein>
<sequence>MSAAGSSSGPTLTHDEFLGLRRFGSLDGLRAIAITLVFTAHIGHQQLWPHLHGASGVTLFFVLSGFLITTLLLREEDRSGRVGFGSFYVRRAFRIYPMFLGVLALYCVLILGLGLEADRRDLFVDAIPEIVLFFPEHMVFFHPDGQPYPPYDGAWSIGIEEKFYFVWAVLAFALLAGARARLRLPVLVVLGGLSLAASFHDPLMYLAPYQFLAYGAIVAVLLHHPAGFRVAAACGRPVVLLPVLVALLALQVGSDQIDAYGDLYWLYGLLVAPLVAGLVVTRSRGVGWLSSRPMVHLAAVSYVFYLLHNFVLNGVESALPTGGGLPGSVLSSALAFALAVVGSTVVHRTFEEPLRRVGVRISRRLERRAADRTAQRLDPLAP</sequence>
<reference evidence="3" key="1">
    <citation type="submission" date="2023-06" db="EMBL/GenBank/DDBJ databases">
        <title>Draft genome sequence of Nocardioides sp. SOB77.</title>
        <authorList>
            <person name="Zhang G."/>
        </authorList>
    </citation>
    <scope>NUCLEOTIDE SEQUENCE</scope>
    <source>
        <strain evidence="3">SOB77</strain>
    </source>
</reference>
<dbReference type="GO" id="GO:0016746">
    <property type="term" value="F:acyltransferase activity"/>
    <property type="evidence" value="ECO:0007669"/>
    <property type="project" value="UniProtKB-KW"/>
</dbReference>
<feature type="transmembrane region" description="Helical" evidence="1">
    <location>
        <begin position="205"/>
        <end position="222"/>
    </location>
</feature>
<evidence type="ECO:0000313" key="3">
    <source>
        <dbReference type="EMBL" id="MDN4174546.1"/>
    </source>
</evidence>
<organism evidence="3 4">
    <name type="scientific">Nocardioides oceani</name>
    <dbReference type="NCBI Taxonomy" id="3058369"/>
    <lineage>
        <taxon>Bacteria</taxon>
        <taxon>Bacillati</taxon>
        <taxon>Actinomycetota</taxon>
        <taxon>Actinomycetes</taxon>
        <taxon>Propionibacteriales</taxon>
        <taxon>Nocardioidaceae</taxon>
        <taxon>Nocardioides</taxon>
    </lineage>
</organism>
<keyword evidence="4" id="KW-1185">Reference proteome</keyword>
<evidence type="ECO:0000313" key="4">
    <source>
        <dbReference type="Proteomes" id="UP001168620"/>
    </source>
</evidence>
<keyword evidence="1" id="KW-0472">Membrane</keyword>